<feature type="region of interest" description="Disordered" evidence="1">
    <location>
        <begin position="711"/>
        <end position="741"/>
    </location>
</feature>
<evidence type="ECO:0000313" key="3">
    <source>
        <dbReference type="Proteomes" id="UP001165063"/>
    </source>
</evidence>
<feature type="region of interest" description="Disordered" evidence="1">
    <location>
        <begin position="620"/>
        <end position="687"/>
    </location>
</feature>
<feature type="region of interest" description="Disordered" evidence="1">
    <location>
        <begin position="115"/>
        <end position="154"/>
    </location>
</feature>
<feature type="compositionally biased region" description="Polar residues" evidence="1">
    <location>
        <begin position="717"/>
        <end position="741"/>
    </location>
</feature>
<gene>
    <name evidence="2" type="ORF">Amon01_000648200</name>
</gene>
<accession>A0A9W6Z1D6</accession>
<dbReference type="EMBL" id="BSXU01004151">
    <property type="protein sequence ID" value="GMG41095.1"/>
    <property type="molecule type" value="Genomic_DNA"/>
</dbReference>
<comment type="caution">
    <text evidence="2">The sequence shown here is derived from an EMBL/GenBank/DDBJ whole genome shotgun (WGS) entry which is preliminary data.</text>
</comment>
<proteinExistence type="predicted"/>
<reference evidence="2" key="1">
    <citation type="submission" date="2023-04" db="EMBL/GenBank/DDBJ databases">
        <title>Ambrosiozyma monospora NBRC 1965.</title>
        <authorList>
            <person name="Ichikawa N."/>
            <person name="Sato H."/>
            <person name="Tonouchi N."/>
        </authorList>
    </citation>
    <scope>NUCLEOTIDE SEQUENCE</scope>
    <source>
        <strain evidence="2">NBRC 1965</strain>
    </source>
</reference>
<protein>
    <submittedName>
        <fullName evidence="2">Unnamed protein product</fullName>
    </submittedName>
</protein>
<evidence type="ECO:0000256" key="1">
    <source>
        <dbReference type="SAM" id="MobiDB-lite"/>
    </source>
</evidence>
<evidence type="ECO:0000313" key="2">
    <source>
        <dbReference type="EMBL" id="GMG41095.1"/>
    </source>
</evidence>
<name>A0A9W6Z1D6_AMBMO</name>
<dbReference type="Proteomes" id="UP001165063">
    <property type="component" value="Unassembled WGS sequence"/>
</dbReference>
<feature type="compositionally biased region" description="Basic and acidic residues" evidence="1">
    <location>
        <begin position="663"/>
        <end position="682"/>
    </location>
</feature>
<keyword evidence="3" id="KW-1185">Reference proteome</keyword>
<organism evidence="2 3">
    <name type="scientific">Ambrosiozyma monospora</name>
    <name type="common">Yeast</name>
    <name type="synonym">Endomycopsis monosporus</name>
    <dbReference type="NCBI Taxonomy" id="43982"/>
    <lineage>
        <taxon>Eukaryota</taxon>
        <taxon>Fungi</taxon>
        <taxon>Dikarya</taxon>
        <taxon>Ascomycota</taxon>
        <taxon>Saccharomycotina</taxon>
        <taxon>Pichiomycetes</taxon>
        <taxon>Pichiales</taxon>
        <taxon>Pichiaceae</taxon>
        <taxon>Ambrosiozyma</taxon>
    </lineage>
</organism>
<sequence length="810" mass="92306">MIAKLPSGGNKARKVHPSIHSAFIKLFEMEKEVFSFSYSQLCQLLRVYHKTFFIHARRSTITFSCVPQPLDDLKCNVQWDLCPNDSRSVFRLTKPLPVKHNHDIGKCAKRVGISPNVLGSTSDESDEESEEDEDIETVSPKPGTKDTGRRTAGAIPVGIPENKLFHIDIEPNMTPKERTKMLNQYVLGGSFPNSDDASISETFKKLMNIKDEIYSFTVSQLLQFLCAYHNTFSLFYKKPKTYILFKLTDGGQLIRLLRIVMIYYPVQRCFHLFSVPLNHSDKRAISIRTRQRNHDASIPVKIPENEKLRFMPDKFNTKAKSPKSLTEYSLDVNVPIPFHPSFNETYLNIFNMKNEEYEFTSSQFIQFLIVFWTEFWSNSQILETSIIVCFSRNDSTQERCSATFTAVYEPDQDKFYVRRRSCHHNHVATGYQTTDGTNVSTRTKIEKLYGIYSFLRPTIDFFISISAVSVDIPEINGLPIDSNTGLESTLYLIRKDPNLVCPPSNHHSSIHLTYAKLFFNKGLFHIFTHSQLFQFMRIYNNCFRLSETRGNWSLVCKVKSFDGHECAAKYCVRYMADKNVFVVYSTQKTWTLGHSHRFPASLSLVGLKLSDINLQKLDEGDTDDMNQHIDTNSKVVEVGEPENDTDDPDEETICGSSDGVPESGEKQTNSEKRSDNDRHAIDKTPLSVGPKSMVVVLKYRKRVPQKGDQLEIGHDNSMVSNSRASDDLNQGETTQPAAVHSLSRSTTKGNCIIPELTKKECFETSEVINCLSHAGNNVHSGGSIDDMRSFKNDIHELMYFTQRIFDSTSV</sequence>
<dbReference type="AlphaFoldDB" id="A0A9W6Z1D6"/>
<feature type="compositionally biased region" description="Acidic residues" evidence="1">
    <location>
        <begin position="123"/>
        <end position="136"/>
    </location>
</feature>
<feature type="compositionally biased region" description="Acidic residues" evidence="1">
    <location>
        <begin position="639"/>
        <end position="652"/>
    </location>
</feature>